<keyword evidence="3" id="KW-1185">Reference proteome</keyword>
<dbReference type="Proteomes" id="UP000639643">
    <property type="component" value="Unassembled WGS sequence"/>
</dbReference>
<protein>
    <submittedName>
        <fullName evidence="2">Uncharacterized protein</fullName>
    </submittedName>
</protein>
<evidence type="ECO:0000256" key="1">
    <source>
        <dbReference type="SAM" id="SignalP"/>
    </source>
</evidence>
<comment type="caution">
    <text evidence="2">The sequence shown here is derived from an EMBL/GenBank/DDBJ whole genome shotgun (WGS) entry which is preliminary data.</text>
</comment>
<evidence type="ECO:0000313" key="2">
    <source>
        <dbReference type="EMBL" id="KAF6837556.1"/>
    </source>
</evidence>
<keyword evidence="1" id="KW-0732">Signal</keyword>
<organism evidence="2 3">
    <name type="scientific">Colletotrichum musicola</name>
    <dbReference type="NCBI Taxonomy" id="2175873"/>
    <lineage>
        <taxon>Eukaryota</taxon>
        <taxon>Fungi</taxon>
        <taxon>Dikarya</taxon>
        <taxon>Ascomycota</taxon>
        <taxon>Pezizomycotina</taxon>
        <taxon>Sordariomycetes</taxon>
        <taxon>Hypocreomycetidae</taxon>
        <taxon>Glomerellales</taxon>
        <taxon>Glomerellaceae</taxon>
        <taxon>Colletotrichum</taxon>
        <taxon>Colletotrichum orchidearum species complex</taxon>
    </lineage>
</organism>
<gene>
    <name evidence="2" type="ORF">CMUS01_04981</name>
</gene>
<dbReference type="AlphaFoldDB" id="A0A8H6NM76"/>
<sequence>MEGLRAAAVKGLFLTLRGLWLFLDSVGTQPTRQDVKQGLSLNLAGEGGHPASKQVDGGVGVVVMAPQGEVLDVIRT</sequence>
<proteinExistence type="predicted"/>
<feature type="signal peptide" evidence="1">
    <location>
        <begin position="1"/>
        <end position="28"/>
    </location>
</feature>
<name>A0A8H6NM76_9PEZI</name>
<reference evidence="2" key="1">
    <citation type="journal article" date="2020" name="Phytopathology">
        <title>Genome Sequence Resources of Colletotrichum truncatum, C. plurivorum, C. musicola, and C. sojae: Four Species Pathogenic to Soybean (Glycine max).</title>
        <authorList>
            <person name="Rogerio F."/>
            <person name="Boufleur T.R."/>
            <person name="Ciampi-Guillardi M."/>
            <person name="Sukno S.A."/>
            <person name="Thon M.R."/>
            <person name="Massola Junior N.S."/>
            <person name="Baroncelli R."/>
        </authorList>
    </citation>
    <scope>NUCLEOTIDE SEQUENCE</scope>
    <source>
        <strain evidence="2">LFN0074</strain>
    </source>
</reference>
<evidence type="ECO:0000313" key="3">
    <source>
        <dbReference type="Proteomes" id="UP000639643"/>
    </source>
</evidence>
<feature type="chain" id="PRO_5034448030" evidence="1">
    <location>
        <begin position="29"/>
        <end position="76"/>
    </location>
</feature>
<dbReference type="EMBL" id="WIGM01000141">
    <property type="protein sequence ID" value="KAF6837556.1"/>
    <property type="molecule type" value="Genomic_DNA"/>
</dbReference>
<accession>A0A8H6NM76</accession>